<dbReference type="Proteomes" id="UP001499988">
    <property type="component" value="Unassembled WGS sequence"/>
</dbReference>
<dbReference type="Pfam" id="PF00672">
    <property type="entry name" value="HAMP"/>
    <property type="match status" value="1"/>
</dbReference>
<evidence type="ECO:0008006" key="13">
    <source>
        <dbReference type="Google" id="ProtNLM"/>
    </source>
</evidence>
<keyword evidence="12" id="KW-1185">Reference proteome</keyword>
<dbReference type="PRINTS" id="PR00260">
    <property type="entry name" value="CHEMTRNSDUCR"/>
</dbReference>
<dbReference type="PANTHER" id="PTHR32089:SF119">
    <property type="entry name" value="METHYL-ACCEPTING CHEMOTAXIS PROTEIN CTPL"/>
    <property type="match status" value="1"/>
</dbReference>
<evidence type="ECO:0000256" key="8">
    <source>
        <dbReference type="SAM" id="Phobius"/>
    </source>
</evidence>
<feature type="transmembrane region" description="Helical" evidence="8">
    <location>
        <begin position="149"/>
        <end position="169"/>
    </location>
</feature>
<gene>
    <name evidence="11" type="ORF">GCM10023333_15730</name>
</gene>
<evidence type="ECO:0000256" key="5">
    <source>
        <dbReference type="ARBA" id="ARBA00023224"/>
    </source>
</evidence>
<dbReference type="EMBL" id="BAABJZ010000023">
    <property type="protein sequence ID" value="GAA4882422.1"/>
    <property type="molecule type" value="Genomic_DNA"/>
</dbReference>
<evidence type="ECO:0000256" key="6">
    <source>
        <dbReference type="ARBA" id="ARBA00029447"/>
    </source>
</evidence>
<keyword evidence="2 8" id="KW-0812">Transmembrane</keyword>
<dbReference type="SMART" id="SM00283">
    <property type="entry name" value="MA"/>
    <property type="match status" value="1"/>
</dbReference>
<keyword evidence="4 8" id="KW-0472">Membrane</keyword>
<dbReference type="InterPro" id="IPR003660">
    <property type="entry name" value="HAMP_dom"/>
</dbReference>
<comment type="subcellular location">
    <subcellularLocation>
        <location evidence="1">Membrane</location>
        <topology evidence="1">Multi-pass membrane protein</topology>
    </subcellularLocation>
</comment>
<evidence type="ECO:0000256" key="2">
    <source>
        <dbReference type="ARBA" id="ARBA00022692"/>
    </source>
</evidence>
<evidence type="ECO:0000256" key="1">
    <source>
        <dbReference type="ARBA" id="ARBA00004141"/>
    </source>
</evidence>
<dbReference type="PROSITE" id="PS50885">
    <property type="entry name" value="HAMP"/>
    <property type="match status" value="1"/>
</dbReference>
<keyword evidence="3 8" id="KW-1133">Transmembrane helix</keyword>
<dbReference type="InterPro" id="IPR004089">
    <property type="entry name" value="MCPsignal_dom"/>
</dbReference>
<dbReference type="PROSITE" id="PS50111">
    <property type="entry name" value="CHEMOTAXIS_TRANSDUC_2"/>
    <property type="match status" value="1"/>
</dbReference>
<evidence type="ECO:0000313" key="12">
    <source>
        <dbReference type="Proteomes" id="UP001499988"/>
    </source>
</evidence>
<evidence type="ECO:0000256" key="7">
    <source>
        <dbReference type="PROSITE-ProRule" id="PRU00284"/>
    </source>
</evidence>
<dbReference type="CDD" id="cd06225">
    <property type="entry name" value="HAMP"/>
    <property type="match status" value="1"/>
</dbReference>
<feature type="domain" description="HAMP" evidence="10">
    <location>
        <begin position="169"/>
        <end position="223"/>
    </location>
</feature>
<dbReference type="RefSeq" id="WP_345334803.1">
    <property type="nucleotide sequence ID" value="NZ_BAABJZ010000023.1"/>
</dbReference>
<accession>A0ABP9ES87</accession>
<dbReference type="SMART" id="SM00304">
    <property type="entry name" value="HAMP"/>
    <property type="match status" value="1"/>
</dbReference>
<dbReference type="Pfam" id="PF00015">
    <property type="entry name" value="MCPsignal"/>
    <property type="match status" value="1"/>
</dbReference>
<dbReference type="SUPFAM" id="SSF58104">
    <property type="entry name" value="Methyl-accepting chemotaxis protein (MCP) signaling domain"/>
    <property type="match status" value="1"/>
</dbReference>
<protein>
    <recommendedName>
        <fullName evidence="13">Methyl-accepting chemotaxis protein</fullName>
    </recommendedName>
</protein>
<evidence type="ECO:0000256" key="4">
    <source>
        <dbReference type="ARBA" id="ARBA00023136"/>
    </source>
</evidence>
<feature type="domain" description="Methyl-accepting transducer" evidence="9">
    <location>
        <begin position="228"/>
        <end position="464"/>
    </location>
</feature>
<dbReference type="Gene3D" id="1.10.287.950">
    <property type="entry name" value="Methyl-accepting chemotaxis protein"/>
    <property type="match status" value="1"/>
</dbReference>
<comment type="caution">
    <text evidence="11">The sequence shown here is derived from an EMBL/GenBank/DDBJ whole genome shotgun (WGS) entry which is preliminary data.</text>
</comment>
<dbReference type="PANTHER" id="PTHR32089">
    <property type="entry name" value="METHYL-ACCEPTING CHEMOTAXIS PROTEIN MCPB"/>
    <property type="match status" value="1"/>
</dbReference>
<comment type="similarity">
    <text evidence="6">Belongs to the methyl-accepting chemotaxis (MCP) protein family.</text>
</comment>
<organism evidence="11 12">
    <name type="scientific">Ferrimonas pelagia</name>
    <dbReference type="NCBI Taxonomy" id="1177826"/>
    <lineage>
        <taxon>Bacteria</taxon>
        <taxon>Pseudomonadati</taxon>
        <taxon>Pseudomonadota</taxon>
        <taxon>Gammaproteobacteria</taxon>
        <taxon>Alteromonadales</taxon>
        <taxon>Ferrimonadaceae</taxon>
        <taxon>Ferrimonas</taxon>
    </lineage>
</organism>
<evidence type="ECO:0000313" key="11">
    <source>
        <dbReference type="EMBL" id="GAA4882422.1"/>
    </source>
</evidence>
<sequence>MTSLRRLTIFHRLLLLLALAALGTSVYTYLALSEQRSQLERSEQRQHSNSLNWLSATLANGQWQGVDWHQLSNPDQALLLLDPQGQIIRTSGSTANIEQRARALHAQAPQTIADVNGWLSSRALESHTLVLFSAKAPVDAQMVEIWKTYALYLVVLSVPLAALFMLLNFSITQPIRQANAALAEIADGDGDLKRRLDDQGNDEIALFSRSFNRFTEKLANMVGHIQPMSHDINQSAARLSVTAQQTQQIGQRMHAETQSVASAMDQMLASTHEVAQSTQAAASDAGAADSQVQTCRAAVKGTHELVQTFSRDLHQTARTADELTRHSAEVGNILEVIRNIADQTNLLALNAAIEAARAGEHGRGFAVVADEVRALATRTQSSTDEIQAIVSNIHGGVSQVTDAAASSLDQFQQLEQQSSHANQALDSIVTAINAIEQRGAQIATATEEQSQVSNEISQNAQSIAELTEASVKADESNLSAARQLEQLGTELDQLVGQFKV</sequence>
<evidence type="ECO:0000259" key="9">
    <source>
        <dbReference type="PROSITE" id="PS50111"/>
    </source>
</evidence>
<evidence type="ECO:0000259" key="10">
    <source>
        <dbReference type="PROSITE" id="PS50885"/>
    </source>
</evidence>
<evidence type="ECO:0000256" key="3">
    <source>
        <dbReference type="ARBA" id="ARBA00022989"/>
    </source>
</evidence>
<keyword evidence="5 7" id="KW-0807">Transducer</keyword>
<name>A0ABP9ES87_9GAMM</name>
<reference evidence="12" key="1">
    <citation type="journal article" date="2019" name="Int. J. Syst. Evol. Microbiol.">
        <title>The Global Catalogue of Microorganisms (GCM) 10K type strain sequencing project: providing services to taxonomists for standard genome sequencing and annotation.</title>
        <authorList>
            <consortium name="The Broad Institute Genomics Platform"/>
            <consortium name="The Broad Institute Genome Sequencing Center for Infectious Disease"/>
            <person name="Wu L."/>
            <person name="Ma J."/>
        </authorList>
    </citation>
    <scope>NUCLEOTIDE SEQUENCE [LARGE SCALE GENOMIC DNA]</scope>
    <source>
        <strain evidence="12">JCM 18401</strain>
    </source>
</reference>
<proteinExistence type="inferred from homology"/>
<dbReference type="InterPro" id="IPR004090">
    <property type="entry name" value="Chemotax_Me-accpt_rcpt"/>
</dbReference>